<dbReference type="GO" id="GO:0004420">
    <property type="term" value="F:hydroxymethylglutaryl-CoA reductase (NADPH) activity"/>
    <property type="evidence" value="ECO:0007669"/>
    <property type="project" value="InterPro"/>
</dbReference>
<dbReference type="Pfam" id="PF00368">
    <property type="entry name" value="HMG-CoA_red"/>
    <property type="match status" value="1"/>
</dbReference>
<comment type="similarity">
    <text evidence="1 3">Belongs to the HMG-CoA reductase family.</text>
</comment>
<evidence type="ECO:0000256" key="3">
    <source>
        <dbReference type="RuleBase" id="RU361219"/>
    </source>
</evidence>
<proteinExistence type="inferred from homology"/>
<dbReference type="InterPro" id="IPR002202">
    <property type="entry name" value="HMG_CoA_Rdtase"/>
</dbReference>
<dbReference type="PANTHER" id="PTHR10572:SF24">
    <property type="entry name" value="3-HYDROXY-3-METHYLGLUTARYL-COENZYME A REDUCTASE"/>
    <property type="match status" value="1"/>
</dbReference>
<sequence>MSGPGLEMSDAASMIENVITTFKLPMGVSLNMTINGKDYVVPMVVEEPSVVAAVSNVARMTRPEGFRTSSTEPVMIGQLHVHKDSGLPEAKAKLEASFGELVDLANSWQPRLVKRGGGIRGMEAKLLTYDEPGEQREETMCVYFYVDCRDAMGANLINTTAEKLAPEVERITGGRVGLKILSNLADRRLARAEVTLPFDRLATGTMDGREVAEGVASAYRFAYADPYRAATHNKGVMNGIDPVVIATGNDWRAIEAGAHAYAARSGVYRPLGRWVVRDGALHGSIELPMQVGIVGGTIRSHPTAKAALGMLEVESASHLGEIIAAVGLAQNLGALRALATEGIQRGHMSMHARSVVARVLAGESEEVRQKVYAEVVRSGDVKEEKVLEVFAALKAK</sequence>
<dbReference type="PROSITE" id="PS50065">
    <property type="entry name" value="HMG_COA_REDUCTASE_4"/>
    <property type="match status" value="1"/>
</dbReference>
<dbReference type="Gene3D" id="3.90.770.10">
    <property type="entry name" value="3-hydroxy-3-methylglutaryl-coenzyme A Reductase, Chain A, domain 2"/>
    <property type="match status" value="2"/>
</dbReference>
<dbReference type="CDD" id="cd00644">
    <property type="entry name" value="HMG-CoA_reductase_classII"/>
    <property type="match status" value="1"/>
</dbReference>
<protein>
    <recommendedName>
        <fullName evidence="3">3-hydroxy-3-methylglutaryl coenzyme A reductase</fullName>
        <shortName evidence="3">HMG-CoA reductase</shortName>
    </recommendedName>
</protein>
<dbReference type="InterPro" id="IPR009023">
    <property type="entry name" value="HMG_CoA_Rdtase_NAD(P)-bd_sf"/>
</dbReference>
<dbReference type="SUPFAM" id="SSF56542">
    <property type="entry name" value="Substrate-binding domain of HMG-CoA reductase"/>
    <property type="match status" value="1"/>
</dbReference>
<name>A0A6U2EQV5_HEMAN</name>
<dbReference type="PANTHER" id="PTHR10572">
    <property type="entry name" value="3-HYDROXY-3-METHYLGLUTARYL-COENZYME A REDUCTASE"/>
    <property type="match status" value="1"/>
</dbReference>
<dbReference type="EMBL" id="HBFX01021380">
    <property type="protein sequence ID" value="CAD8958466.1"/>
    <property type="molecule type" value="Transcribed_RNA"/>
</dbReference>
<dbReference type="InterPro" id="IPR009029">
    <property type="entry name" value="HMG_CoA_Rdtase_sub-bd_dom_sf"/>
</dbReference>
<organism evidence="4">
    <name type="scientific">Hemiselmis andersenii</name>
    <name type="common">Cryptophyte alga</name>
    <dbReference type="NCBI Taxonomy" id="464988"/>
    <lineage>
        <taxon>Eukaryota</taxon>
        <taxon>Cryptophyceae</taxon>
        <taxon>Cryptomonadales</taxon>
        <taxon>Hemiselmidaceae</taxon>
        <taxon>Hemiselmis</taxon>
    </lineage>
</organism>
<keyword evidence="2 3" id="KW-0560">Oxidoreductase</keyword>
<dbReference type="NCBIfam" id="TIGR00532">
    <property type="entry name" value="HMG_CoA_R_NAD"/>
    <property type="match status" value="1"/>
</dbReference>
<dbReference type="GO" id="GO:0015936">
    <property type="term" value="P:coenzyme A metabolic process"/>
    <property type="evidence" value="ECO:0007669"/>
    <property type="project" value="InterPro"/>
</dbReference>
<accession>A0A6U2EQV5</accession>
<dbReference type="Gene3D" id="1.10.8.660">
    <property type="match status" value="1"/>
</dbReference>
<comment type="subcellular location">
    <subcellularLocation>
        <location evidence="3">Endoplasmic reticulum membrane</location>
        <topology evidence="3">Multi-pass membrane protein</topology>
    </subcellularLocation>
</comment>
<dbReference type="GO" id="GO:0005789">
    <property type="term" value="C:endoplasmic reticulum membrane"/>
    <property type="evidence" value="ECO:0007669"/>
    <property type="project" value="UniProtKB-SubCell"/>
</dbReference>
<dbReference type="InterPro" id="IPR004553">
    <property type="entry name" value="HMG_CoA_Rdtase_bac-typ"/>
</dbReference>
<keyword evidence="3" id="KW-0256">Endoplasmic reticulum</keyword>
<dbReference type="InterPro" id="IPR023074">
    <property type="entry name" value="HMG_CoA_Rdtase_cat_sf"/>
</dbReference>
<reference evidence="4" key="1">
    <citation type="submission" date="2021-01" db="EMBL/GenBank/DDBJ databases">
        <authorList>
            <person name="Corre E."/>
            <person name="Pelletier E."/>
            <person name="Niang G."/>
            <person name="Scheremetjew M."/>
            <person name="Finn R."/>
            <person name="Kale V."/>
            <person name="Holt S."/>
            <person name="Cochrane G."/>
            <person name="Meng A."/>
            <person name="Brown T."/>
            <person name="Cohen L."/>
        </authorList>
    </citation>
    <scope>NUCLEOTIDE SEQUENCE</scope>
    <source>
        <strain evidence="4">CCMP644</strain>
    </source>
</reference>
<dbReference type="AlphaFoldDB" id="A0A6U2EQV5"/>
<dbReference type="SUPFAM" id="SSF55035">
    <property type="entry name" value="NAD-binding domain of HMG-CoA reductase"/>
    <property type="match status" value="1"/>
</dbReference>
<gene>
    <name evidence="4" type="ORF">HAND00432_LOCUS13005</name>
</gene>
<evidence type="ECO:0000256" key="2">
    <source>
        <dbReference type="ARBA" id="ARBA00023002"/>
    </source>
</evidence>
<evidence type="ECO:0000256" key="1">
    <source>
        <dbReference type="ARBA" id="ARBA00007661"/>
    </source>
</evidence>
<evidence type="ECO:0000313" key="4">
    <source>
        <dbReference type="EMBL" id="CAD8958466.1"/>
    </source>
</evidence>